<comment type="caution">
    <text evidence="3">The sequence shown here is derived from an EMBL/GenBank/DDBJ whole genome shotgun (WGS) entry which is preliminary data.</text>
</comment>
<feature type="compositionally biased region" description="Basic residues" evidence="1">
    <location>
        <begin position="32"/>
        <end position="43"/>
    </location>
</feature>
<keyword evidence="2" id="KW-1133">Transmembrane helix</keyword>
<proteinExistence type="predicted"/>
<protein>
    <submittedName>
        <fullName evidence="3">Uncharacterized protein</fullName>
    </submittedName>
</protein>
<sequence>MVNLEDAAGSSGEALYVCGRTEQKKSNLGGKGKGKNQRGRSKSRGPSDELFCKYCKKTNHVIENCYKLQNKEKRNKEKGKTGGTVSVASENNSDNGDVLIASAGCAADDAQWILDSACSYHVCTKNLCSVPMKLCRTEALFGWVIIPLALLLAWAPCKSRCSMGLYAH</sequence>
<gene>
    <name evidence="3" type="ORF">Zm00014a_026140</name>
</gene>
<evidence type="ECO:0000313" key="3">
    <source>
        <dbReference type="EMBL" id="PWZ32194.1"/>
    </source>
</evidence>
<evidence type="ECO:0000256" key="1">
    <source>
        <dbReference type="SAM" id="MobiDB-lite"/>
    </source>
</evidence>
<dbReference type="Proteomes" id="UP000251960">
    <property type="component" value="Chromosome 3"/>
</dbReference>
<accession>A0A3L6FG30</accession>
<keyword evidence="2" id="KW-0812">Transmembrane</keyword>
<feature type="region of interest" description="Disordered" evidence="1">
    <location>
        <begin position="24"/>
        <end position="47"/>
    </location>
</feature>
<dbReference type="EMBL" id="NCVQ01000004">
    <property type="protein sequence ID" value="PWZ32194.1"/>
    <property type="molecule type" value="Genomic_DNA"/>
</dbReference>
<feature type="transmembrane region" description="Helical" evidence="2">
    <location>
        <begin position="140"/>
        <end position="157"/>
    </location>
</feature>
<organism evidence="3">
    <name type="scientific">Zea mays</name>
    <name type="common">Maize</name>
    <dbReference type="NCBI Taxonomy" id="4577"/>
    <lineage>
        <taxon>Eukaryota</taxon>
        <taxon>Viridiplantae</taxon>
        <taxon>Streptophyta</taxon>
        <taxon>Embryophyta</taxon>
        <taxon>Tracheophyta</taxon>
        <taxon>Spermatophyta</taxon>
        <taxon>Magnoliopsida</taxon>
        <taxon>Liliopsida</taxon>
        <taxon>Poales</taxon>
        <taxon>Poaceae</taxon>
        <taxon>PACMAD clade</taxon>
        <taxon>Panicoideae</taxon>
        <taxon>Andropogonodae</taxon>
        <taxon>Andropogoneae</taxon>
        <taxon>Tripsacinae</taxon>
        <taxon>Zea</taxon>
    </lineage>
</organism>
<dbReference type="AlphaFoldDB" id="A0A3L6FG30"/>
<name>A0A3L6FG30_MAIZE</name>
<keyword evidence="2" id="KW-0472">Membrane</keyword>
<evidence type="ECO:0000256" key="2">
    <source>
        <dbReference type="SAM" id="Phobius"/>
    </source>
</evidence>
<reference evidence="3" key="1">
    <citation type="journal article" date="2018" name="Nat. Genet.">
        <title>Extensive intraspecific gene order and gene structural variations between Mo17 and other maize genomes.</title>
        <authorList>
            <person name="Sun S."/>
            <person name="Zhou Y."/>
            <person name="Chen J."/>
            <person name="Shi J."/>
            <person name="Zhao H."/>
            <person name="Zhao H."/>
            <person name="Song W."/>
            <person name="Zhang M."/>
            <person name="Cui Y."/>
            <person name="Dong X."/>
            <person name="Liu H."/>
            <person name="Ma X."/>
            <person name="Jiao Y."/>
            <person name="Wang B."/>
            <person name="Wei X."/>
            <person name="Stein J.C."/>
            <person name="Glaubitz J.C."/>
            <person name="Lu F."/>
            <person name="Yu G."/>
            <person name="Liang C."/>
            <person name="Fengler K."/>
            <person name="Li B."/>
            <person name="Rafalski A."/>
            <person name="Schnable P.S."/>
            <person name="Ware D.H."/>
            <person name="Buckler E.S."/>
            <person name="Lai J."/>
        </authorList>
    </citation>
    <scope>NUCLEOTIDE SEQUENCE [LARGE SCALE GENOMIC DNA]</scope>
    <source>
        <tissue evidence="3">Seedling</tissue>
    </source>
</reference>